<accession>A0A5C3LLZ7</accession>
<keyword evidence="5" id="KW-0378">Hydrolase</keyword>
<evidence type="ECO:0000256" key="7">
    <source>
        <dbReference type="ARBA" id="ARBA00023049"/>
    </source>
</evidence>
<comment type="cofactor">
    <cofactor evidence="1">
        <name>Zn(2+)</name>
        <dbReference type="ChEBI" id="CHEBI:29105"/>
    </cofactor>
</comment>
<evidence type="ECO:0000256" key="8">
    <source>
        <dbReference type="SAM" id="SignalP"/>
    </source>
</evidence>
<dbReference type="PANTHER" id="PTHR37016">
    <property type="match status" value="1"/>
</dbReference>
<feature type="chain" id="PRO_5022927848" description="Lysine-specific metallo-endopeptidase domain-containing protein" evidence="8">
    <location>
        <begin position="21"/>
        <end position="205"/>
    </location>
</feature>
<evidence type="ECO:0000256" key="3">
    <source>
        <dbReference type="ARBA" id="ARBA00022670"/>
    </source>
</evidence>
<evidence type="ECO:0000256" key="4">
    <source>
        <dbReference type="ARBA" id="ARBA00022723"/>
    </source>
</evidence>
<dbReference type="EMBL" id="ML213645">
    <property type="protein sequence ID" value="TFK33587.1"/>
    <property type="molecule type" value="Genomic_DNA"/>
</dbReference>
<evidence type="ECO:0000256" key="1">
    <source>
        <dbReference type="ARBA" id="ARBA00001947"/>
    </source>
</evidence>
<proteinExistence type="inferred from homology"/>
<dbReference type="OrthoDB" id="412874at2759"/>
<evidence type="ECO:0000256" key="6">
    <source>
        <dbReference type="ARBA" id="ARBA00022833"/>
    </source>
</evidence>
<protein>
    <recommendedName>
        <fullName evidence="9">Lysine-specific metallo-endopeptidase domain-containing protein</fullName>
    </recommendedName>
</protein>
<feature type="signal peptide" evidence="8">
    <location>
        <begin position="1"/>
        <end position="20"/>
    </location>
</feature>
<dbReference type="AlphaFoldDB" id="A0A5C3LLZ7"/>
<keyword evidence="3" id="KW-0645">Protease</keyword>
<dbReference type="PANTHER" id="PTHR37016:SF3">
    <property type="entry name" value="NEUTRAL PROTEASE 2-RELATED"/>
    <property type="match status" value="1"/>
</dbReference>
<dbReference type="GO" id="GO:0006508">
    <property type="term" value="P:proteolysis"/>
    <property type="evidence" value="ECO:0007669"/>
    <property type="project" value="UniProtKB-KW"/>
</dbReference>
<evidence type="ECO:0000256" key="2">
    <source>
        <dbReference type="ARBA" id="ARBA00010279"/>
    </source>
</evidence>
<dbReference type="GO" id="GO:0046872">
    <property type="term" value="F:metal ion binding"/>
    <property type="evidence" value="ECO:0007669"/>
    <property type="project" value="UniProtKB-KW"/>
</dbReference>
<dbReference type="InterPro" id="IPR024079">
    <property type="entry name" value="MetalloPept_cat_dom_sf"/>
</dbReference>
<evidence type="ECO:0000259" key="9">
    <source>
        <dbReference type="Pfam" id="PF14521"/>
    </source>
</evidence>
<comment type="similarity">
    <text evidence="2">Belongs to the peptidase M35 family.</text>
</comment>
<organism evidence="10 11">
    <name type="scientific">Crucibulum laeve</name>
    <dbReference type="NCBI Taxonomy" id="68775"/>
    <lineage>
        <taxon>Eukaryota</taxon>
        <taxon>Fungi</taxon>
        <taxon>Dikarya</taxon>
        <taxon>Basidiomycota</taxon>
        <taxon>Agaricomycotina</taxon>
        <taxon>Agaricomycetes</taxon>
        <taxon>Agaricomycetidae</taxon>
        <taxon>Agaricales</taxon>
        <taxon>Agaricineae</taxon>
        <taxon>Nidulariaceae</taxon>
        <taxon>Crucibulum</taxon>
    </lineage>
</organism>
<dbReference type="InterPro" id="IPR029463">
    <property type="entry name" value="Lys_MEP"/>
</dbReference>
<dbReference type="Pfam" id="PF14521">
    <property type="entry name" value="Aspzincin_M35"/>
    <property type="match status" value="1"/>
</dbReference>
<sequence length="205" mass="21603">MFSNMLTSLLVLATVCGALASPTSAGNVYSKRHVLNCSNTVRGPIISQAYADAKVLATVASQYIATYGSSDSLYVDYFKTNDPAVVKGYFDAIANDATTQTLNCPVQSAEASCPGNNAFTRQPSGNIYFCDAFFNLADQSALCTASSLPATKSGTMVHELGHALNHRADIAGSCSASRALSVADALANTTSYSCFARQVYRNTQC</sequence>
<evidence type="ECO:0000256" key="5">
    <source>
        <dbReference type="ARBA" id="ARBA00022801"/>
    </source>
</evidence>
<dbReference type="Proteomes" id="UP000308652">
    <property type="component" value="Unassembled WGS sequence"/>
</dbReference>
<feature type="domain" description="Lysine-specific metallo-endopeptidase" evidence="9">
    <location>
        <begin position="67"/>
        <end position="196"/>
    </location>
</feature>
<dbReference type="Gene3D" id="3.40.390.10">
    <property type="entry name" value="Collagenase (Catalytic Domain)"/>
    <property type="match status" value="1"/>
</dbReference>
<keyword evidence="4" id="KW-0479">Metal-binding</keyword>
<gene>
    <name evidence="10" type="ORF">BDQ12DRAFT_727627</name>
</gene>
<name>A0A5C3LLZ7_9AGAR</name>
<keyword evidence="7" id="KW-0482">Metalloprotease</keyword>
<keyword evidence="11" id="KW-1185">Reference proteome</keyword>
<evidence type="ECO:0000313" key="11">
    <source>
        <dbReference type="Proteomes" id="UP000308652"/>
    </source>
</evidence>
<keyword evidence="8" id="KW-0732">Signal</keyword>
<reference evidence="10 11" key="1">
    <citation type="journal article" date="2019" name="Nat. Ecol. Evol.">
        <title>Megaphylogeny resolves global patterns of mushroom evolution.</title>
        <authorList>
            <person name="Varga T."/>
            <person name="Krizsan K."/>
            <person name="Foldi C."/>
            <person name="Dima B."/>
            <person name="Sanchez-Garcia M."/>
            <person name="Sanchez-Ramirez S."/>
            <person name="Szollosi G.J."/>
            <person name="Szarkandi J.G."/>
            <person name="Papp V."/>
            <person name="Albert L."/>
            <person name="Andreopoulos W."/>
            <person name="Angelini C."/>
            <person name="Antonin V."/>
            <person name="Barry K.W."/>
            <person name="Bougher N.L."/>
            <person name="Buchanan P."/>
            <person name="Buyck B."/>
            <person name="Bense V."/>
            <person name="Catcheside P."/>
            <person name="Chovatia M."/>
            <person name="Cooper J."/>
            <person name="Damon W."/>
            <person name="Desjardin D."/>
            <person name="Finy P."/>
            <person name="Geml J."/>
            <person name="Haridas S."/>
            <person name="Hughes K."/>
            <person name="Justo A."/>
            <person name="Karasinski D."/>
            <person name="Kautmanova I."/>
            <person name="Kiss B."/>
            <person name="Kocsube S."/>
            <person name="Kotiranta H."/>
            <person name="LaButti K.M."/>
            <person name="Lechner B.E."/>
            <person name="Liimatainen K."/>
            <person name="Lipzen A."/>
            <person name="Lukacs Z."/>
            <person name="Mihaltcheva S."/>
            <person name="Morgado L.N."/>
            <person name="Niskanen T."/>
            <person name="Noordeloos M.E."/>
            <person name="Ohm R.A."/>
            <person name="Ortiz-Santana B."/>
            <person name="Ovrebo C."/>
            <person name="Racz N."/>
            <person name="Riley R."/>
            <person name="Savchenko A."/>
            <person name="Shiryaev A."/>
            <person name="Soop K."/>
            <person name="Spirin V."/>
            <person name="Szebenyi C."/>
            <person name="Tomsovsky M."/>
            <person name="Tulloss R.E."/>
            <person name="Uehling J."/>
            <person name="Grigoriev I.V."/>
            <person name="Vagvolgyi C."/>
            <person name="Papp T."/>
            <person name="Martin F.M."/>
            <person name="Miettinen O."/>
            <person name="Hibbett D.S."/>
            <person name="Nagy L.G."/>
        </authorList>
    </citation>
    <scope>NUCLEOTIDE SEQUENCE [LARGE SCALE GENOMIC DNA]</scope>
    <source>
        <strain evidence="10 11">CBS 166.37</strain>
    </source>
</reference>
<keyword evidence="6" id="KW-0862">Zinc</keyword>
<dbReference type="SUPFAM" id="SSF55486">
    <property type="entry name" value="Metalloproteases ('zincins'), catalytic domain"/>
    <property type="match status" value="1"/>
</dbReference>
<dbReference type="InterPro" id="IPR050414">
    <property type="entry name" value="Fungal_M35_metalloproteases"/>
</dbReference>
<evidence type="ECO:0000313" key="10">
    <source>
        <dbReference type="EMBL" id="TFK33587.1"/>
    </source>
</evidence>
<dbReference type="GO" id="GO:0004222">
    <property type="term" value="F:metalloendopeptidase activity"/>
    <property type="evidence" value="ECO:0007669"/>
    <property type="project" value="InterPro"/>
</dbReference>